<dbReference type="Proteomes" id="UP001501742">
    <property type="component" value="Unassembled WGS sequence"/>
</dbReference>
<dbReference type="PRINTS" id="PR00069">
    <property type="entry name" value="ALDKETRDTASE"/>
</dbReference>
<protein>
    <submittedName>
        <fullName evidence="3">Aldo/keto reductase family oxidoreductase</fullName>
    </submittedName>
</protein>
<accession>A0ABP4JZ00</accession>
<dbReference type="InterPro" id="IPR036812">
    <property type="entry name" value="NAD(P)_OxRdtase_dom_sf"/>
</dbReference>
<sequence length="294" mass="31541">MGAMTTTSLPGGTFRLADDLELTRVGYGAMQLAGPHVFGPPADRDEALRVLRTVVELGITHIDTAEFYGPHVTNELIREALSPYGDDVHIVTKVGSVRDAKGNWVPTRQPDDLVAQVHENLRTLGLEQLEVVNIRMGGFDAPEPGSIAPQVEALARLQEEGLVRHIGLSTVSAEQLAEAQSYAPIVCVQNMYNVARREDDALVDLTASQGIAYVPYFPLGGFSPIQSGALDRVAERLEVSRLTVALSWLLQRSPNMLLIPGTSSVDHLRDNVASAGFALPDDAVAELDAIGSAA</sequence>
<organism evidence="3 4">
    <name type="scientific">Curtobacterium herbarum</name>
    <dbReference type="NCBI Taxonomy" id="150122"/>
    <lineage>
        <taxon>Bacteria</taxon>
        <taxon>Bacillati</taxon>
        <taxon>Actinomycetota</taxon>
        <taxon>Actinomycetes</taxon>
        <taxon>Micrococcales</taxon>
        <taxon>Microbacteriaceae</taxon>
        <taxon>Curtobacterium</taxon>
    </lineage>
</organism>
<dbReference type="Gene3D" id="3.20.20.100">
    <property type="entry name" value="NADP-dependent oxidoreductase domain"/>
    <property type="match status" value="1"/>
</dbReference>
<evidence type="ECO:0000313" key="3">
    <source>
        <dbReference type="EMBL" id="GAA1491756.1"/>
    </source>
</evidence>
<evidence type="ECO:0000313" key="4">
    <source>
        <dbReference type="Proteomes" id="UP001501742"/>
    </source>
</evidence>
<name>A0ABP4JZ00_9MICO</name>
<evidence type="ECO:0000256" key="1">
    <source>
        <dbReference type="ARBA" id="ARBA00023002"/>
    </source>
</evidence>
<keyword evidence="1" id="KW-0560">Oxidoreductase</keyword>
<comment type="caution">
    <text evidence="3">The sequence shown here is derived from an EMBL/GenBank/DDBJ whole genome shotgun (WGS) entry which is preliminary data.</text>
</comment>
<evidence type="ECO:0000259" key="2">
    <source>
        <dbReference type="Pfam" id="PF00248"/>
    </source>
</evidence>
<keyword evidence="4" id="KW-1185">Reference proteome</keyword>
<dbReference type="CDD" id="cd19088">
    <property type="entry name" value="AKR_AKR13B1"/>
    <property type="match status" value="1"/>
</dbReference>
<dbReference type="PANTHER" id="PTHR43364">
    <property type="entry name" value="NADH-SPECIFIC METHYLGLYOXAL REDUCTASE-RELATED"/>
    <property type="match status" value="1"/>
</dbReference>
<dbReference type="InterPro" id="IPR023210">
    <property type="entry name" value="NADP_OxRdtase_dom"/>
</dbReference>
<feature type="domain" description="NADP-dependent oxidoreductase" evidence="2">
    <location>
        <begin position="25"/>
        <end position="221"/>
    </location>
</feature>
<dbReference type="InterPro" id="IPR050523">
    <property type="entry name" value="AKR_Detox_Biosynth"/>
</dbReference>
<gene>
    <name evidence="3" type="ORF">GCM10009627_01020</name>
</gene>
<dbReference type="PANTHER" id="PTHR43364:SF4">
    <property type="entry name" value="NAD(P)-LINKED OXIDOREDUCTASE SUPERFAMILY PROTEIN"/>
    <property type="match status" value="1"/>
</dbReference>
<dbReference type="SUPFAM" id="SSF51430">
    <property type="entry name" value="NAD(P)-linked oxidoreductase"/>
    <property type="match status" value="1"/>
</dbReference>
<dbReference type="Pfam" id="PF00248">
    <property type="entry name" value="Aldo_ket_red"/>
    <property type="match status" value="2"/>
</dbReference>
<dbReference type="EMBL" id="BAAAJX010000001">
    <property type="protein sequence ID" value="GAA1491756.1"/>
    <property type="molecule type" value="Genomic_DNA"/>
</dbReference>
<feature type="domain" description="NADP-dependent oxidoreductase" evidence="2">
    <location>
        <begin position="229"/>
        <end position="290"/>
    </location>
</feature>
<dbReference type="NCBIfam" id="NF007695">
    <property type="entry name" value="PRK10376.1"/>
    <property type="match status" value="1"/>
</dbReference>
<dbReference type="InterPro" id="IPR020471">
    <property type="entry name" value="AKR"/>
</dbReference>
<proteinExistence type="predicted"/>
<reference evidence="4" key="1">
    <citation type="journal article" date="2019" name="Int. J. Syst. Evol. Microbiol.">
        <title>The Global Catalogue of Microorganisms (GCM) 10K type strain sequencing project: providing services to taxonomists for standard genome sequencing and annotation.</title>
        <authorList>
            <consortium name="The Broad Institute Genomics Platform"/>
            <consortium name="The Broad Institute Genome Sequencing Center for Infectious Disease"/>
            <person name="Wu L."/>
            <person name="Ma J."/>
        </authorList>
    </citation>
    <scope>NUCLEOTIDE SEQUENCE [LARGE SCALE GENOMIC DNA]</scope>
    <source>
        <strain evidence="4">JCM 12140</strain>
    </source>
</reference>